<dbReference type="OrthoDB" id="6430552at2759"/>
<reference evidence="3" key="1">
    <citation type="submission" date="2020-08" db="EMBL/GenBank/DDBJ databases">
        <title>Multicomponent nature underlies the extraordinary mechanical properties of spider dragline silk.</title>
        <authorList>
            <person name="Kono N."/>
            <person name="Nakamura H."/>
            <person name="Mori M."/>
            <person name="Yoshida Y."/>
            <person name="Ohtoshi R."/>
            <person name="Malay A.D."/>
            <person name="Moran D.A.P."/>
            <person name="Tomita M."/>
            <person name="Numata K."/>
            <person name="Arakawa K."/>
        </authorList>
    </citation>
    <scope>NUCLEOTIDE SEQUENCE</scope>
</reference>
<dbReference type="AlphaFoldDB" id="A0A8X7C2C5"/>
<protein>
    <submittedName>
        <fullName evidence="3">PiggyBac transposable element-derived protein 4</fullName>
    </submittedName>
</protein>
<dbReference type="Pfam" id="PF13843">
    <property type="entry name" value="DDE_Tnp_1_7"/>
    <property type="match status" value="1"/>
</dbReference>
<accession>A0A8X7C2C5</accession>
<dbReference type="EMBL" id="BMAV01009825">
    <property type="protein sequence ID" value="GFY54331.1"/>
    <property type="molecule type" value="Genomic_DNA"/>
</dbReference>
<dbReference type="Proteomes" id="UP000886998">
    <property type="component" value="Unassembled WGS sequence"/>
</dbReference>
<dbReference type="InterPro" id="IPR029526">
    <property type="entry name" value="PGBD"/>
</dbReference>
<evidence type="ECO:0000256" key="1">
    <source>
        <dbReference type="SAM" id="MobiDB-lite"/>
    </source>
</evidence>
<proteinExistence type="predicted"/>
<dbReference type="PANTHER" id="PTHR46599:SF3">
    <property type="entry name" value="PIGGYBAC TRANSPOSABLE ELEMENT-DERIVED PROTEIN 4"/>
    <property type="match status" value="1"/>
</dbReference>
<evidence type="ECO:0000313" key="4">
    <source>
        <dbReference type="Proteomes" id="UP000886998"/>
    </source>
</evidence>
<name>A0A8X7C2C5_9ARAC</name>
<evidence type="ECO:0000259" key="2">
    <source>
        <dbReference type="Pfam" id="PF13843"/>
    </source>
</evidence>
<keyword evidence="4" id="KW-1185">Reference proteome</keyword>
<gene>
    <name evidence="3" type="primary">X975_22981</name>
    <name evidence="3" type="ORF">TNIN_482201</name>
</gene>
<sequence length="213" mass="24813">MSKRRILSEKEIEYYTNLSDSEWSDISVGESNDCIPGSESDESISNNTADELEHNDDDEHDDGAVQNNNIMTGLTDIQNDPLNVGFNQNPGLKFDDIAIEKLVTLFFSEDFLNFLVDQTNLYASQEINKQRPLRKVSRLSTWTDTNVPEMKVFLGLLLKMGPCNLPTIQHYWNTSEFYNFPFWRSFMSRNRFQLILRLLHFADNTVETNYRLY</sequence>
<feature type="region of interest" description="Disordered" evidence="1">
    <location>
        <begin position="24"/>
        <end position="67"/>
    </location>
</feature>
<organism evidence="3 4">
    <name type="scientific">Trichonephila inaurata madagascariensis</name>
    <dbReference type="NCBI Taxonomy" id="2747483"/>
    <lineage>
        <taxon>Eukaryota</taxon>
        <taxon>Metazoa</taxon>
        <taxon>Ecdysozoa</taxon>
        <taxon>Arthropoda</taxon>
        <taxon>Chelicerata</taxon>
        <taxon>Arachnida</taxon>
        <taxon>Araneae</taxon>
        <taxon>Araneomorphae</taxon>
        <taxon>Entelegynae</taxon>
        <taxon>Araneoidea</taxon>
        <taxon>Nephilidae</taxon>
        <taxon>Trichonephila</taxon>
        <taxon>Trichonephila inaurata</taxon>
    </lineage>
</organism>
<comment type="caution">
    <text evidence="3">The sequence shown here is derived from an EMBL/GenBank/DDBJ whole genome shotgun (WGS) entry which is preliminary data.</text>
</comment>
<evidence type="ECO:0000313" key="3">
    <source>
        <dbReference type="EMBL" id="GFY54331.1"/>
    </source>
</evidence>
<dbReference type="PANTHER" id="PTHR46599">
    <property type="entry name" value="PIGGYBAC TRANSPOSABLE ELEMENT-DERIVED PROTEIN 4"/>
    <property type="match status" value="1"/>
</dbReference>
<feature type="domain" description="PiggyBac transposable element-derived protein" evidence="2">
    <location>
        <begin position="104"/>
        <end position="205"/>
    </location>
</feature>